<dbReference type="InterPro" id="IPR036213">
    <property type="entry name" value="Calpain_III_sf"/>
</dbReference>
<gene>
    <name evidence="6" type="ORF">V1264_023596</name>
</gene>
<dbReference type="Proteomes" id="UP001374579">
    <property type="component" value="Unassembled WGS sequence"/>
</dbReference>
<comment type="similarity">
    <text evidence="1">Belongs to the peptidase C2 family.</text>
</comment>
<dbReference type="SUPFAM" id="SSF49758">
    <property type="entry name" value="Calpain large subunit, middle domain (domain III)"/>
    <property type="match status" value="2"/>
</dbReference>
<protein>
    <recommendedName>
        <fullName evidence="5">Peptidase C2 calpain domain-containing protein</fullName>
    </recommendedName>
</protein>
<dbReference type="PANTHER" id="PTHR10183:SF379">
    <property type="entry name" value="CALPAIN-5"/>
    <property type="match status" value="1"/>
</dbReference>
<dbReference type="PANTHER" id="PTHR10183">
    <property type="entry name" value="CALPAIN"/>
    <property type="match status" value="1"/>
</dbReference>
<evidence type="ECO:0000256" key="2">
    <source>
        <dbReference type="ARBA" id="ARBA00022670"/>
    </source>
</evidence>
<dbReference type="InterPro" id="IPR022684">
    <property type="entry name" value="Calpain_cysteine_protease"/>
</dbReference>
<evidence type="ECO:0000256" key="1">
    <source>
        <dbReference type="ARBA" id="ARBA00007623"/>
    </source>
</evidence>
<evidence type="ECO:0000256" key="3">
    <source>
        <dbReference type="ARBA" id="ARBA00022801"/>
    </source>
</evidence>
<proteinExistence type="inferred from homology"/>
<dbReference type="InterPro" id="IPR022682">
    <property type="entry name" value="Calpain_domain_III"/>
</dbReference>
<dbReference type="GO" id="GO:0006508">
    <property type="term" value="P:proteolysis"/>
    <property type="evidence" value="ECO:0007669"/>
    <property type="project" value="UniProtKB-KW"/>
</dbReference>
<evidence type="ECO:0000256" key="4">
    <source>
        <dbReference type="ARBA" id="ARBA00022807"/>
    </source>
</evidence>
<organism evidence="6 7">
    <name type="scientific">Littorina saxatilis</name>
    <dbReference type="NCBI Taxonomy" id="31220"/>
    <lineage>
        <taxon>Eukaryota</taxon>
        <taxon>Metazoa</taxon>
        <taxon>Spiralia</taxon>
        <taxon>Lophotrochozoa</taxon>
        <taxon>Mollusca</taxon>
        <taxon>Gastropoda</taxon>
        <taxon>Caenogastropoda</taxon>
        <taxon>Littorinimorpha</taxon>
        <taxon>Littorinoidea</taxon>
        <taxon>Littorinidae</taxon>
        <taxon>Littorina</taxon>
    </lineage>
</organism>
<dbReference type="GO" id="GO:0004198">
    <property type="term" value="F:calcium-dependent cysteine-type endopeptidase activity"/>
    <property type="evidence" value="ECO:0007669"/>
    <property type="project" value="InterPro"/>
</dbReference>
<sequence length="273" mass="29868">MNVTGSAEVPVVVQLIQRRESRTATNLFIRCDVFQVLDQTDQNATVQILGENTNSYMNGDQISFRHTLSAGTYLILPSTKDAEQEKSFLVRVFSSVPLSNVSEFPSNRDLITSESTTVTSGGQNFPLDFVKTVNGAWKAGVNAGGQIAHRNTHATNPQLAFSVSQMMAVEIKLAQKDDGHRIPLALCLFPTGSAPMDIDAIYSMMGKQEAVLDTEGRPYTFVGNAPEIKATYMLKPGEYTLLVHTDEPDTEKPFTVVVMSSSPLEPRAYQTGL</sequence>
<dbReference type="InterPro" id="IPR022683">
    <property type="entry name" value="Calpain_III"/>
</dbReference>
<dbReference type="AlphaFoldDB" id="A0AAN9B867"/>
<keyword evidence="4" id="KW-0788">Thiol protease</keyword>
<name>A0AAN9B867_9CAEN</name>
<comment type="caution">
    <text evidence="6">The sequence shown here is derived from an EMBL/GenBank/DDBJ whole genome shotgun (WGS) entry which is preliminary data.</text>
</comment>
<dbReference type="Gene3D" id="2.60.120.380">
    <property type="match status" value="2"/>
</dbReference>
<evidence type="ECO:0000313" key="6">
    <source>
        <dbReference type="EMBL" id="KAK7100687.1"/>
    </source>
</evidence>
<keyword evidence="7" id="KW-1185">Reference proteome</keyword>
<accession>A0AAN9B867</accession>
<evidence type="ECO:0000313" key="7">
    <source>
        <dbReference type="Proteomes" id="UP001374579"/>
    </source>
</evidence>
<feature type="domain" description="Peptidase C2 calpain" evidence="5">
    <location>
        <begin position="130"/>
        <end position="267"/>
    </location>
</feature>
<keyword evidence="3" id="KW-0378">Hydrolase</keyword>
<evidence type="ECO:0000259" key="5">
    <source>
        <dbReference type="SMART" id="SM00720"/>
    </source>
</evidence>
<dbReference type="Pfam" id="PF01067">
    <property type="entry name" value="Calpain_III"/>
    <property type="match status" value="2"/>
</dbReference>
<dbReference type="EMBL" id="JBAMIC010000011">
    <property type="protein sequence ID" value="KAK7100687.1"/>
    <property type="molecule type" value="Genomic_DNA"/>
</dbReference>
<dbReference type="SMART" id="SM00720">
    <property type="entry name" value="calpain_III"/>
    <property type="match status" value="1"/>
</dbReference>
<keyword evidence="2" id="KW-0645">Protease</keyword>
<reference evidence="6 7" key="1">
    <citation type="submission" date="2024-02" db="EMBL/GenBank/DDBJ databases">
        <title>Chromosome-scale genome assembly of the rough periwinkle Littorina saxatilis.</title>
        <authorList>
            <person name="De Jode A."/>
            <person name="Faria R."/>
            <person name="Formenti G."/>
            <person name="Sims Y."/>
            <person name="Smith T.P."/>
            <person name="Tracey A."/>
            <person name="Wood J.M.D."/>
            <person name="Zagrodzka Z.B."/>
            <person name="Johannesson K."/>
            <person name="Butlin R.K."/>
            <person name="Leder E.H."/>
        </authorList>
    </citation>
    <scope>NUCLEOTIDE SEQUENCE [LARGE SCALE GENOMIC DNA]</scope>
    <source>
        <strain evidence="6">Snail1</strain>
        <tissue evidence="6">Muscle</tissue>
    </source>
</reference>